<dbReference type="InterPro" id="IPR013783">
    <property type="entry name" value="Ig-like_fold"/>
</dbReference>
<evidence type="ECO:0000313" key="2">
    <source>
        <dbReference type="Ensembl" id="ENSLBEP00000025261.1"/>
    </source>
</evidence>
<keyword evidence="1" id="KW-1133">Transmembrane helix</keyword>
<protein>
    <recommendedName>
        <fullName evidence="4">Ig-like domain-containing protein</fullName>
    </recommendedName>
</protein>
<dbReference type="SUPFAM" id="SSF48726">
    <property type="entry name" value="Immunoglobulin"/>
    <property type="match status" value="1"/>
</dbReference>
<keyword evidence="3" id="KW-1185">Reference proteome</keyword>
<keyword evidence="1" id="KW-0472">Membrane</keyword>
<feature type="transmembrane region" description="Helical" evidence="1">
    <location>
        <begin position="108"/>
        <end position="128"/>
    </location>
</feature>
<accession>A0A3Q3FX28</accession>
<keyword evidence="1" id="KW-0812">Transmembrane</keyword>
<dbReference type="InterPro" id="IPR036179">
    <property type="entry name" value="Ig-like_dom_sf"/>
</dbReference>
<name>A0A3Q3FX28_9LABR</name>
<evidence type="ECO:0008006" key="4">
    <source>
        <dbReference type="Google" id="ProtNLM"/>
    </source>
</evidence>
<dbReference type="AlphaFoldDB" id="A0A3Q3FX28"/>
<dbReference type="Ensembl" id="ENSLBET00000026539.1">
    <property type="protein sequence ID" value="ENSLBEP00000025261.1"/>
    <property type="gene ID" value="ENSLBEG00000019287.1"/>
</dbReference>
<evidence type="ECO:0000313" key="3">
    <source>
        <dbReference type="Proteomes" id="UP000261660"/>
    </source>
</evidence>
<dbReference type="Proteomes" id="UP000261660">
    <property type="component" value="Unplaced"/>
</dbReference>
<dbReference type="InParanoid" id="A0A3Q3FX28"/>
<reference evidence="2" key="2">
    <citation type="submission" date="2025-09" db="UniProtKB">
        <authorList>
            <consortium name="Ensembl"/>
        </authorList>
    </citation>
    <scope>IDENTIFICATION</scope>
</reference>
<evidence type="ECO:0000256" key="1">
    <source>
        <dbReference type="SAM" id="Phobius"/>
    </source>
</evidence>
<dbReference type="Gene3D" id="2.60.40.10">
    <property type="entry name" value="Immunoglobulins"/>
    <property type="match status" value="1"/>
</dbReference>
<sequence length="134" mass="15214">LTRWSPWSSSVKLSCNAVYNFKLCGWLHVVWCWEDVKMTEPRKYFTTVNETISGRNMRLRQVVTEILDLTSEDDGRYYCTAECLKSQDGAVGQSITIEVKGTDEEAESYPLCVCVCVCVCLTVILFITHRGGDL</sequence>
<dbReference type="GeneTree" id="ENSGT00940000174429"/>
<reference evidence="2" key="1">
    <citation type="submission" date="2025-08" db="UniProtKB">
        <authorList>
            <consortium name="Ensembl"/>
        </authorList>
    </citation>
    <scope>IDENTIFICATION</scope>
</reference>
<organism evidence="2 3">
    <name type="scientific">Labrus bergylta</name>
    <name type="common">ballan wrasse</name>
    <dbReference type="NCBI Taxonomy" id="56723"/>
    <lineage>
        <taxon>Eukaryota</taxon>
        <taxon>Metazoa</taxon>
        <taxon>Chordata</taxon>
        <taxon>Craniata</taxon>
        <taxon>Vertebrata</taxon>
        <taxon>Euteleostomi</taxon>
        <taxon>Actinopterygii</taxon>
        <taxon>Neopterygii</taxon>
        <taxon>Teleostei</taxon>
        <taxon>Neoteleostei</taxon>
        <taxon>Acanthomorphata</taxon>
        <taxon>Eupercaria</taxon>
        <taxon>Labriformes</taxon>
        <taxon>Labridae</taxon>
        <taxon>Labrus</taxon>
    </lineage>
</organism>
<proteinExistence type="predicted"/>